<dbReference type="EMBL" id="JASDAP010000027">
    <property type="protein sequence ID" value="KAK1877682.1"/>
    <property type="molecule type" value="Genomic_DNA"/>
</dbReference>
<comment type="caution">
    <text evidence="3">The sequence shown here is derived from an EMBL/GenBank/DDBJ whole genome shotgun (WGS) entry which is preliminary data.</text>
</comment>
<keyword evidence="2" id="KW-0472">Membrane</keyword>
<protein>
    <submittedName>
        <fullName evidence="3">Fatty acid synthase beta subunit aflB</fullName>
    </submittedName>
</protein>
<evidence type="ECO:0000256" key="2">
    <source>
        <dbReference type="SAM" id="Phobius"/>
    </source>
</evidence>
<evidence type="ECO:0000313" key="3">
    <source>
        <dbReference type="EMBL" id="KAK1877682.1"/>
    </source>
</evidence>
<reference evidence="3" key="1">
    <citation type="submission" date="2023-04" db="EMBL/GenBank/DDBJ databases">
        <title>Chromosome-level genome of Chaenocephalus aceratus.</title>
        <authorList>
            <person name="Park H."/>
        </authorList>
    </citation>
    <scope>NUCLEOTIDE SEQUENCE</scope>
    <source>
        <strain evidence="3">DE</strain>
        <tissue evidence="3">Muscle</tissue>
    </source>
</reference>
<keyword evidence="4" id="KW-1185">Reference proteome</keyword>
<dbReference type="Proteomes" id="UP001228049">
    <property type="component" value="Unassembled WGS sequence"/>
</dbReference>
<feature type="region of interest" description="Disordered" evidence="1">
    <location>
        <begin position="27"/>
        <end position="50"/>
    </location>
</feature>
<feature type="transmembrane region" description="Helical" evidence="2">
    <location>
        <begin position="73"/>
        <end position="92"/>
    </location>
</feature>
<evidence type="ECO:0000313" key="4">
    <source>
        <dbReference type="Proteomes" id="UP001228049"/>
    </source>
</evidence>
<organism evidence="3 4">
    <name type="scientific">Dissostichus eleginoides</name>
    <name type="common">Patagonian toothfish</name>
    <name type="synonym">Dissostichus amissus</name>
    <dbReference type="NCBI Taxonomy" id="100907"/>
    <lineage>
        <taxon>Eukaryota</taxon>
        <taxon>Metazoa</taxon>
        <taxon>Chordata</taxon>
        <taxon>Craniata</taxon>
        <taxon>Vertebrata</taxon>
        <taxon>Euteleostomi</taxon>
        <taxon>Actinopterygii</taxon>
        <taxon>Neopterygii</taxon>
        <taxon>Teleostei</taxon>
        <taxon>Neoteleostei</taxon>
        <taxon>Acanthomorphata</taxon>
        <taxon>Eupercaria</taxon>
        <taxon>Perciformes</taxon>
        <taxon>Notothenioidei</taxon>
        <taxon>Nototheniidae</taxon>
        <taxon>Dissostichus</taxon>
    </lineage>
</organism>
<evidence type="ECO:0000256" key="1">
    <source>
        <dbReference type="SAM" id="MobiDB-lite"/>
    </source>
</evidence>
<keyword evidence="2" id="KW-0812">Transmembrane</keyword>
<proteinExistence type="predicted"/>
<feature type="compositionally biased region" description="Polar residues" evidence="1">
    <location>
        <begin position="27"/>
        <end position="42"/>
    </location>
</feature>
<accession>A0AAD9B6Z3</accession>
<feature type="non-terminal residue" evidence="3">
    <location>
        <position position="1"/>
    </location>
</feature>
<gene>
    <name evidence="3" type="ORF">KUDE01_002990</name>
</gene>
<keyword evidence="2" id="KW-1133">Transmembrane helix</keyword>
<sequence>MAAAFTADYEGLYSIHKKAVGVVCDSTQQNQEPHSKVNQQEQMDGKDKLSWRRSALARPSSVKRLGLRYSREICAIALLLEICSGIGVGFPLSSD</sequence>
<name>A0AAD9B6Z3_DISEL</name>
<dbReference type="AlphaFoldDB" id="A0AAD9B6Z3"/>